<gene>
    <name evidence="2" type="ORF">LCGC14_2872890</name>
</gene>
<dbReference type="PANTHER" id="PTHR30595:SF6">
    <property type="entry name" value="SCHLAFEN ALBA-2 DOMAIN-CONTAINING PROTEIN"/>
    <property type="match status" value="1"/>
</dbReference>
<evidence type="ECO:0000259" key="1">
    <source>
        <dbReference type="Pfam" id="PF04326"/>
    </source>
</evidence>
<dbReference type="Gene3D" id="3.30.950.30">
    <property type="entry name" value="Schlafen, AAA domain"/>
    <property type="match status" value="1"/>
</dbReference>
<dbReference type="InterPro" id="IPR007421">
    <property type="entry name" value="Schlafen_AlbA_2_dom"/>
</dbReference>
<dbReference type="InterPro" id="IPR038461">
    <property type="entry name" value="Schlafen_AlbA_2_dom_sf"/>
</dbReference>
<protein>
    <recommendedName>
        <fullName evidence="1">Schlafen AlbA-2 domain-containing protein</fullName>
    </recommendedName>
</protein>
<dbReference type="PANTHER" id="PTHR30595">
    <property type="entry name" value="GLPR-RELATED TRANSCRIPTIONAL REPRESSOR"/>
    <property type="match status" value="1"/>
</dbReference>
<evidence type="ECO:0000313" key="2">
    <source>
        <dbReference type="EMBL" id="KKK75521.1"/>
    </source>
</evidence>
<reference evidence="2" key="1">
    <citation type="journal article" date="2015" name="Nature">
        <title>Complex archaea that bridge the gap between prokaryotes and eukaryotes.</title>
        <authorList>
            <person name="Spang A."/>
            <person name="Saw J.H."/>
            <person name="Jorgensen S.L."/>
            <person name="Zaremba-Niedzwiedzka K."/>
            <person name="Martijn J."/>
            <person name="Lind A.E."/>
            <person name="van Eijk R."/>
            <person name="Schleper C."/>
            <person name="Guy L."/>
            <person name="Ettema T.J."/>
        </authorList>
    </citation>
    <scope>NUCLEOTIDE SEQUENCE</scope>
</reference>
<comment type="caution">
    <text evidence="2">The sequence shown here is derived from an EMBL/GenBank/DDBJ whole genome shotgun (WGS) entry which is preliminary data.</text>
</comment>
<dbReference type="Pfam" id="PF04326">
    <property type="entry name" value="SLFN_AlbA_2"/>
    <property type="match status" value="1"/>
</dbReference>
<dbReference type="EMBL" id="LAZR01055826">
    <property type="protein sequence ID" value="KKK75521.1"/>
    <property type="molecule type" value="Genomic_DNA"/>
</dbReference>
<dbReference type="AlphaFoldDB" id="A0A0F9ATL6"/>
<proteinExistence type="predicted"/>
<name>A0A0F9ATL6_9ZZZZ</name>
<accession>A0A0F9ATL6</accession>
<sequence length="260" mass="30575">MAFANRTGGKVIIGLQNDGTYNGKAEYDVDKLKGDINNIIRDKISPKINYNFEFLECVQGDLSIISVEKKIDIPYAYIVKREGHEIKNRIYYIRTPHGKRLVSNQELSDLFKKKLKYNVIKLNEEKFELKPNLKLINEYLDMIRNSKLSRKNLIPMLNKIHNEFVKISYKEDISEDTLDIITNYAKTVNKYILGKDNHILRIITGTIRLFVLNQKLVNLIRKENYRDFEKLYESDNKNNEIVLILYKCGKFVRKSLIAFE</sequence>
<feature type="domain" description="Schlafen AlbA-2" evidence="1">
    <location>
        <begin position="2"/>
        <end position="100"/>
    </location>
</feature>
<organism evidence="2">
    <name type="scientific">marine sediment metagenome</name>
    <dbReference type="NCBI Taxonomy" id="412755"/>
    <lineage>
        <taxon>unclassified sequences</taxon>
        <taxon>metagenomes</taxon>
        <taxon>ecological metagenomes</taxon>
    </lineage>
</organism>